<reference evidence="1" key="1">
    <citation type="submission" date="2023-11" db="EMBL/GenBank/DDBJ databases">
        <authorList>
            <person name="Poullet M."/>
        </authorList>
    </citation>
    <scope>NUCLEOTIDE SEQUENCE</scope>
    <source>
        <strain evidence="1">E1834</strain>
    </source>
</reference>
<proteinExistence type="predicted"/>
<gene>
    <name evidence="1" type="ORF">MENTE1834_LOCUS27363</name>
</gene>
<keyword evidence="2" id="KW-1185">Reference proteome</keyword>
<dbReference type="EMBL" id="CAVMJV010000041">
    <property type="protein sequence ID" value="CAK5080207.1"/>
    <property type="molecule type" value="Genomic_DNA"/>
</dbReference>
<evidence type="ECO:0000313" key="1">
    <source>
        <dbReference type="EMBL" id="CAK5080207.1"/>
    </source>
</evidence>
<accession>A0ACB0ZM99</accession>
<name>A0ACB0ZM99_MELEN</name>
<sequence>MLVLDPFKRTDANNALSNHYFDIYRGYLSANLLAKPEKIYDFQAEIKTLQTNGNNLDKWKEIVLTKVNAFKKSCLPH</sequence>
<organism evidence="1 2">
    <name type="scientific">Meloidogyne enterolobii</name>
    <name type="common">Root-knot nematode worm</name>
    <name type="synonym">Meloidogyne mayaguensis</name>
    <dbReference type="NCBI Taxonomy" id="390850"/>
    <lineage>
        <taxon>Eukaryota</taxon>
        <taxon>Metazoa</taxon>
        <taxon>Ecdysozoa</taxon>
        <taxon>Nematoda</taxon>
        <taxon>Chromadorea</taxon>
        <taxon>Rhabditida</taxon>
        <taxon>Tylenchina</taxon>
        <taxon>Tylenchomorpha</taxon>
        <taxon>Tylenchoidea</taxon>
        <taxon>Meloidogynidae</taxon>
        <taxon>Meloidogyninae</taxon>
        <taxon>Meloidogyne</taxon>
    </lineage>
</organism>
<comment type="caution">
    <text evidence="1">The sequence shown here is derived from an EMBL/GenBank/DDBJ whole genome shotgun (WGS) entry which is preliminary data.</text>
</comment>
<protein>
    <submittedName>
        <fullName evidence="1">Uncharacterized protein</fullName>
    </submittedName>
</protein>
<dbReference type="Proteomes" id="UP001497535">
    <property type="component" value="Unassembled WGS sequence"/>
</dbReference>
<evidence type="ECO:0000313" key="2">
    <source>
        <dbReference type="Proteomes" id="UP001497535"/>
    </source>
</evidence>